<dbReference type="OrthoDB" id="9810148at2"/>
<dbReference type="SUPFAM" id="SSF48019">
    <property type="entry name" value="post-AAA+ oligomerization domain-like"/>
    <property type="match status" value="1"/>
</dbReference>
<dbReference type="EC" id="2.7.7.7" evidence="2"/>
<feature type="compositionally biased region" description="Low complexity" evidence="12">
    <location>
        <begin position="469"/>
        <end position="500"/>
    </location>
</feature>
<comment type="caution">
    <text evidence="14">The sequence shown here is derived from an EMBL/GenBank/DDBJ whole genome shotgun (WGS) entry which is preliminary data.</text>
</comment>
<dbReference type="AlphaFoldDB" id="A0A4R2IRX0"/>
<dbReference type="GO" id="GO:0003887">
    <property type="term" value="F:DNA-directed DNA polymerase activity"/>
    <property type="evidence" value="ECO:0007669"/>
    <property type="project" value="UniProtKB-KW"/>
</dbReference>
<dbReference type="SMART" id="SM00382">
    <property type="entry name" value="AAA"/>
    <property type="match status" value="1"/>
</dbReference>
<feature type="region of interest" description="Disordered" evidence="12">
    <location>
        <begin position="443"/>
        <end position="566"/>
    </location>
</feature>
<feature type="compositionally biased region" description="Low complexity" evidence="12">
    <location>
        <begin position="443"/>
        <end position="453"/>
    </location>
</feature>
<dbReference type="PANTHER" id="PTHR11669:SF0">
    <property type="entry name" value="PROTEIN STICHEL-LIKE 2"/>
    <property type="match status" value="1"/>
</dbReference>
<keyword evidence="15" id="KW-1185">Reference proteome</keyword>
<evidence type="ECO:0000256" key="1">
    <source>
        <dbReference type="ARBA" id="ARBA00006360"/>
    </source>
</evidence>
<dbReference type="CDD" id="cd18137">
    <property type="entry name" value="HLD_clamp_pol_III_gamma_tau"/>
    <property type="match status" value="1"/>
</dbReference>
<name>A0A4R2IRX0_9ACTN</name>
<reference evidence="14 15" key="1">
    <citation type="journal article" date="2015" name="Stand. Genomic Sci.">
        <title>Genomic Encyclopedia of Bacterial and Archaeal Type Strains, Phase III: the genomes of soil and plant-associated and newly described type strains.</title>
        <authorList>
            <person name="Whitman W.B."/>
            <person name="Woyke T."/>
            <person name="Klenk H.P."/>
            <person name="Zhou Y."/>
            <person name="Lilburn T.G."/>
            <person name="Beck B.J."/>
            <person name="De Vos P."/>
            <person name="Vandamme P."/>
            <person name="Eisen J.A."/>
            <person name="Garrity G."/>
            <person name="Hugenholtz P."/>
            <person name="Kyrpides N.C."/>
        </authorList>
    </citation>
    <scope>NUCLEOTIDE SEQUENCE [LARGE SCALE GENOMIC DNA]</scope>
    <source>
        <strain evidence="14 15">VKM Ac-2541</strain>
    </source>
</reference>
<feature type="domain" description="AAA+ ATPase" evidence="13">
    <location>
        <begin position="48"/>
        <end position="196"/>
    </location>
</feature>
<evidence type="ECO:0000256" key="8">
    <source>
        <dbReference type="ARBA" id="ARBA00022833"/>
    </source>
</evidence>
<feature type="region of interest" description="Disordered" evidence="12">
    <location>
        <begin position="651"/>
        <end position="909"/>
    </location>
</feature>
<dbReference type="NCBIfam" id="TIGR02397">
    <property type="entry name" value="dnaX_nterm"/>
    <property type="match status" value="1"/>
</dbReference>
<dbReference type="GO" id="GO:0009360">
    <property type="term" value="C:DNA polymerase III complex"/>
    <property type="evidence" value="ECO:0007669"/>
    <property type="project" value="InterPro"/>
</dbReference>
<evidence type="ECO:0000313" key="15">
    <source>
        <dbReference type="Proteomes" id="UP000295573"/>
    </source>
</evidence>
<dbReference type="SUPFAM" id="SSF52540">
    <property type="entry name" value="P-loop containing nucleoside triphosphate hydrolases"/>
    <property type="match status" value="1"/>
</dbReference>
<evidence type="ECO:0000259" key="13">
    <source>
        <dbReference type="SMART" id="SM00382"/>
    </source>
</evidence>
<dbReference type="GO" id="GO:0005524">
    <property type="term" value="F:ATP binding"/>
    <property type="evidence" value="ECO:0007669"/>
    <property type="project" value="UniProtKB-KW"/>
</dbReference>
<keyword evidence="9" id="KW-0067">ATP-binding</keyword>
<evidence type="ECO:0000256" key="3">
    <source>
        <dbReference type="ARBA" id="ARBA00022679"/>
    </source>
</evidence>
<dbReference type="InterPro" id="IPR012763">
    <property type="entry name" value="DNA_pol_III_sug/sutau_N"/>
</dbReference>
<organism evidence="14 15">
    <name type="scientific">Kribbella antiqua</name>
    <dbReference type="NCBI Taxonomy" id="2512217"/>
    <lineage>
        <taxon>Bacteria</taxon>
        <taxon>Bacillati</taxon>
        <taxon>Actinomycetota</taxon>
        <taxon>Actinomycetes</taxon>
        <taxon>Propionibacteriales</taxon>
        <taxon>Kribbellaceae</taxon>
        <taxon>Kribbella</taxon>
    </lineage>
</organism>
<evidence type="ECO:0000313" key="14">
    <source>
        <dbReference type="EMBL" id="TCO47697.1"/>
    </source>
</evidence>
<evidence type="ECO:0000256" key="10">
    <source>
        <dbReference type="ARBA" id="ARBA00022932"/>
    </source>
</evidence>
<gene>
    <name evidence="14" type="ORF">EV646_105251</name>
</gene>
<dbReference type="InterPro" id="IPR045085">
    <property type="entry name" value="HLD_clamp_pol_III_gamma_tau"/>
</dbReference>
<keyword evidence="5" id="KW-0235">DNA replication</keyword>
<dbReference type="NCBIfam" id="NF005846">
    <property type="entry name" value="PRK07764.1-6"/>
    <property type="match status" value="1"/>
</dbReference>
<evidence type="ECO:0000256" key="7">
    <source>
        <dbReference type="ARBA" id="ARBA00022741"/>
    </source>
</evidence>
<dbReference type="InterPro" id="IPR008921">
    <property type="entry name" value="DNA_pol3_clamp-load_cplx_C"/>
</dbReference>
<feature type="compositionally biased region" description="Gly residues" evidence="12">
    <location>
        <begin position="454"/>
        <end position="468"/>
    </location>
</feature>
<dbReference type="InterPro" id="IPR027417">
    <property type="entry name" value="P-loop_NTPase"/>
</dbReference>
<dbReference type="Pfam" id="PF22608">
    <property type="entry name" value="DNAX_ATPase_lid"/>
    <property type="match status" value="1"/>
</dbReference>
<evidence type="ECO:0000256" key="5">
    <source>
        <dbReference type="ARBA" id="ARBA00022705"/>
    </source>
</evidence>
<keyword evidence="4" id="KW-0548">Nucleotidyltransferase</keyword>
<feature type="compositionally biased region" description="Basic and acidic residues" evidence="12">
    <location>
        <begin position="862"/>
        <end position="876"/>
    </location>
</feature>
<dbReference type="Gene3D" id="1.20.272.10">
    <property type="match status" value="1"/>
</dbReference>
<dbReference type="CDD" id="cd00009">
    <property type="entry name" value="AAA"/>
    <property type="match status" value="1"/>
</dbReference>
<keyword evidence="3" id="KW-0808">Transferase</keyword>
<feature type="compositionally biased region" description="Low complexity" evidence="12">
    <location>
        <begin position="526"/>
        <end position="566"/>
    </location>
</feature>
<keyword evidence="8" id="KW-0862">Zinc</keyword>
<dbReference type="GO" id="GO:0046872">
    <property type="term" value="F:metal ion binding"/>
    <property type="evidence" value="ECO:0007669"/>
    <property type="project" value="UniProtKB-KW"/>
</dbReference>
<evidence type="ECO:0000256" key="11">
    <source>
        <dbReference type="ARBA" id="ARBA00049244"/>
    </source>
</evidence>
<evidence type="ECO:0000256" key="9">
    <source>
        <dbReference type="ARBA" id="ARBA00022840"/>
    </source>
</evidence>
<keyword evidence="10" id="KW-0239">DNA-directed DNA polymerase</keyword>
<feature type="compositionally biased region" description="Low complexity" evidence="12">
    <location>
        <begin position="705"/>
        <end position="715"/>
    </location>
</feature>
<dbReference type="FunFam" id="3.40.50.300:FF:000014">
    <property type="entry name" value="DNA polymerase III subunit gamma/tau"/>
    <property type="match status" value="1"/>
</dbReference>
<evidence type="ECO:0000256" key="2">
    <source>
        <dbReference type="ARBA" id="ARBA00012417"/>
    </source>
</evidence>
<comment type="similarity">
    <text evidence="1">Belongs to the DnaX/STICHEL family.</text>
</comment>
<dbReference type="InterPro" id="IPR022754">
    <property type="entry name" value="DNA_pol_III_gamma-3"/>
</dbReference>
<dbReference type="Pfam" id="PF13177">
    <property type="entry name" value="DNA_pol3_delta2"/>
    <property type="match status" value="1"/>
</dbReference>
<accession>A0A4R2IRX0</accession>
<dbReference type="InterPro" id="IPR050238">
    <property type="entry name" value="DNA_Rep/Repair_Clamp_Loader"/>
</dbReference>
<proteinExistence type="inferred from homology"/>
<dbReference type="InterPro" id="IPR003593">
    <property type="entry name" value="AAA+_ATPase"/>
</dbReference>
<feature type="compositionally biased region" description="Gly residues" evidence="12">
    <location>
        <begin position="658"/>
        <end position="704"/>
    </location>
</feature>
<evidence type="ECO:0000256" key="6">
    <source>
        <dbReference type="ARBA" id="ARBA00022723"/>
    </source>
</evidence>
<dbReference type="EMBL" id="SLWR01000005">
    <property type="protein sequence ID" value="TCO47697.1"/>
    <property type="molecule type" value="Genomic_DNA"/>
</dbReference>
<sequence>MSVGGARVAGVEAPLALYRRYRPETFSEVIGQDHVTAPLRNALSNNRVNHAYLFSGPRGCGKTTSARILARAINCEKGPIAEPCGVCKSCTDLARGGPGSIDVIEIDAASHGGVDDARDLRERAFFAPVESRYKIYIIDEAHMVTTQGFNALLKLVEEPPPHLKFIFATTEPDKVIGTIRSRTHHYPFRLVPPKVLGDYMASLCESEGVAIEPAALPLVVRAGAGSVRDSLSVLDQLIGGAGPDGVTYELAVALLGFTPDSLLDACVDGFAAHDSKAVFETIEKVIETGQDPKRFAEDLLRRLRDLVVLSAVPNAVVSGLIEAAEDQGERLQTQAAGIGSAELTRAADIVAAGLLEMRGATAPRLQLELICAKVLLPGADDSTNGIQARLDRMERRLTIGVPAGTTDAAAAPVVVSAPTVASGAAGADAATSRAAARAAATGGAAGRDSAGDGAADGGGAGGSGGPRAGGAEASGAAASGGTAVGSSAGAATTPGAAPSGVGSGQASGGRADSADGDTGRAGSAGGTSARSGAWPDESAASAPSATSTAPAPAAPQVSAPAAGAPSAGAVGLADIRRLWPEVLEAVKAKRRFAWIMLSQNAQVIAIDDQTLTLGLVNAGARESFARSGSDEILRQAMIDTIGLDRRVEAVVDPSTDPGSGGGHAGGSRPGGPATGGPGAGGPGAGGPATGGPSAGGAGAGGPGAGSSDLGAAAGRAGAGSGGSWADTSTPGASAGGADASGSGSGVGDPGTGGSAAGGAGAGGRGAGGAGAGGPGAGAGGTGPGGPQGSPVQPGNQRGAAGNPLSQDSGGRPGGAAGSAGQWADGPGSAVAVQEPPPEYDVPPEPDPWDDGPAPSAGAGTAEVDRREQAASKRRAAEAAVAAEQARKAAAAPVVPEVPLTPEEEADTIGEDDVILEEDSRSHTDLLRETLGAQIITEEPN</sequence>
<dbReference type="GO" id="GO:0006261">
    <property type="term" value="P:DNA-templated DNA replication"/>
    <property type="evidence" value="ECO:0007669"/>
    <property type="project" value="TreeGrafter"/>
</dbReference>
<dbReference type="Gene3D" id="3.40.50.300">
    <property type="entry name" value="P-loop containing nucleotide triphosphate hydrolases"/>
    <property type="match status" value="1"/>
</dbReference>
<feature type="compositionally biased region" description="Low complexity" evidence="12">
    <location>
        <begin position="723"/>
        <end position="741"/>
    </location>
</feature>
<comment type="catalytic activity">
    <reaction evidence="11">
        <text>DNA(n) + a 2'-deoxyribonucleoside 5'-triphosphate = DNA(n+1) + diphosphate</text>
        <dbReference type="Rhea" id="RHEA:22508"/>
        <dbReference type="Rhea" id="RHEA-COMP:17339"/>
        <dbReference type="Rhea" id="RHEA-COMP:17340"/>
        <dbReference type="ChEBI" id="CHEBI:33019"/>
        <dbReference type="ChEBI" id="CHEBI:61560"/>
        <dbReference type="ChEBI" id="CHEBI:173112"/>
        <dbReference type="EC" id="2.7.7.7"/>
    </reaction>
</comment>
<evidence type="ECO:0000256" key="12">
    <source>
        <dbReference type="SAM" id="MobiDB-lite"/>
    </source>
</evidence>
<dbReference type="PANTHER" id="PTHR11669">
    <property type="entry name" value="REPLICATION FACTOR C / DNA POLYMERASE III GAMMA-TAU SUBUNIT"/>
    <property type="match status" value="1"/>
</dbReference>
<evidence type="ECO:0000256" key="4">
    <source>
        <dbReference type="ARBA" id="ARBA00022695"/>
    </source>
</evidence>
<keyword evidence="6" id="KW-0479">Metal-binding</keyword>
<dbReference type="Pfam" id="PF12169">
    <property type="entry name" value="DNA_pol3_gamma3"/>
    <property type="match status" value="1"/>
</dbReference>
<keyword evidence="7" id="KW-0547">Nucleotide-binding</keyword>
<protein>
    <recommendedName>
        <fullName evidence="2">DNA-directed DNA polymerase</fullName>
        <ecNumber evidence="2">2.7.7.7</ecNumber>
    </recommendedName>
</protein>
<feature type="compositionally biased region" description="Gly residues" evidence="12">
    <location>
        <begin position="742"/>
        <end position="787"/>
    </location>
</feature>
<dbReference type="GO" id="GO:0003677">
    <property type="term" value="F:DNA binding"/>
    <property type="evidence" value="ECO:0007669"/>
    <property type="project" value="InterPro"/>
</dbReference>
<dbReference type="Proteomes" id="UP000295573">
    <property type="component" value="Unassembled WGS sequence"/>
</dbReference>
<dbReference type="Gene3D" id="1.10.8.60">
    <property type="match status" value="1"/>
</dbReference>
<feature type="compositionally biased region" description="Low complexity" evidence="12">
    <location>
        <begin position="877"/>
        <end position="900"/>
    </location>
</feature>